<feature type="chain" id="PRO_5035198721" evidence="2">
    <location>
        <begin position="21"/>
        <end position="266"/>
    </location>
</feature>
<comment type="caution">
    <text evidence="3">The sequence shown here is derived from an EMBL/GenBank/DDBJ whole genome shotgun (WGS) entry which is preliminary data.</text>
</comment>
<reference evidence="3" key="2">
    <citation type="submission" date="2020-09" db="EMBL/GenBank/DDBJ databases">
        <authorList>
            <person name="Sun Q."/>
            <person name="Zhou Y."/>
        </authorList>
    </citation>
    <scope>NUCLEOTIDE SEQUENCE</scope>
    <source>
        <strain evidence="3">CGMCC 1.12924</strain>
    </source>
</reference>
<feature type="region of interest" description="Disordered" evidence="1">
    <location>
        <begin position="148"/>
        <end position="172"/>
    </location>
</feature>
<evidence type="ECO:0000256" key="1">
    <source>
        <dbReference type="SAM" id="MobiDB-lite"/>
    </source>
</evidence>
<gene>
    <name evidence="3" type="ORF">GCM10011312_09360</name>
</gene>
<reference evidence="3" key="1">
    <citation type="journal article" date="2014" name="Int. J. Syst. Evol. Microbiol.">
        <title>Complete genome sequence of Corynebacterium casei LMG S-19264T (=DSM 44701T), isolated from a smear-ripened cheese.</title>
        <authorList>
            <consortium name="US DOE Joint Genome Institute (JGI-PGF)"/>
            <person name="Walter F."/>
            <person name="Albersmeier A."/>
            <person name="Kalinowski J."/>
            <person name="Ruckert C."/>
        </authorList>
    </citation>
    <scope>NUCLEOTIDE SEQUENCE</scope>
    <source>
        <strain evidence="3">CGMCC 1.12924</strain>
    </source>
</reference>
<keyword evidence="2" id="KW-0732">Signal</keyword>
<protein>
    <submittedName>
        <fullName evidence="3">Uncharacterized protein</fullName>
    </submittedName>
</protein>
<name>A0A8J2V9G6_9FLAO</name>
<evidence type="ECO:0000256" key="2">
    <source>
        <dbReference type="SAM" id="SignalP"/>
    </source>
</evidence>
<organism evidence="3 4">
    <name type="scientific">Planktosalinus lacus</name>
    <dbReference type="NCBI Taxonomy" id="1526573"/>
    <lineage>
        <taxon>Bacteria</taxon>
        <taxon>Pseudomonadati</taxon>
        <taxon>Bacteroidota</taxon>
        <taxon>Flavobacteriia</taxon>
        <taxon>Flavobacteriales</taxon>
        <taxon>Flavobacteriaceae</taxon>
        <taxon>Planktosalinus</taxon>
    </lineage>
</organism>
<dbReference type="EMBL" id="BMGK01000003">
    <property type="protein sequence ID" value="GGD87431.1"/>
    <property type="molecule type" value="Genomic_DNA"/>
</dbReference>
<evidence type="ECO:0000313" key="3">
    <source>
        <dbReference type="EMBL" id="GGD87431.1"/>
    </source>
</evidence>
<sequence>MKNTFFLVAFIIAFSSTAYSQKSLSEFAFVVVPQQFEFQKGKDQFRLNTLTRHLFSNAGFNAIYDVEMNNLPRCEGLYAEVIENSSFLSTTVTVVLKDCNQNVVFTSAEGSSKEKAYEKAYQEAIRNAFKSLEVLAVNQGDLESYRERLSKEDAPSAPIQMRPEVKKSQSDEQMASKKLPAYVFKGTTYLLEPNKEGFILYKKESKSGGFSEYGSLTETSREGTYLFVKDGKSHLASFDAENNLIIDGVDEKGKPTQNRYLKIKTE</sequence>
<proteinExistence type="predicted"/>
<accession>A0A8J2V9G6</accession>
<dbReference type="Proteomes" id="UP000652231">
    <property type="component" value="Unassembled WGS sequence"/>
</dbReference>
<keyword evidence="4" id="KW-1185">Reference proteome</keyword>
<dbReference type="RefSeq" id="WP_188439992.1">
    <property type="nucleotide sequence ID" value="NZ_BMGK01000003.1"/>
</dbReference>
<feature type="signal peptide" evidence="2">
    <location>
        <begin position="1"/>
        <end position="20"/>
    </location>
</feature>
<dbReference type="AlphaFoldDB" id="A0A8J2V9G6"/>
<evidence type="ECO:0000313" key="4">
    <source>
        <dbReference type="Proteomes" id="UP000652231"/>
    </source>
</evidence>